<evidence type="ECO:0000313" key="2">
    <source>
        <dbReference type="WBParaSite" id="HCON_00053120-00001"/>
    </source>
</evidence>
<dbReference type="WBParaSite" id="HCON_00053120-00001">
    <property type="protein sequence ID" value="HCON_00053120-00001"/>
    <property type="gene ID" value="HCON_00053120"/>
</dbReference>
<proteinExistence type="predicted"/>
<keyword evidence="1" id="KW-1185">Reference proteome</keyword>
<evidence type="ECO:0000313" key="1">
    <source>
        <dbReference type="Proteomes" id="UP000025227"/>
    </source>
</evidence>
<protein>
    <submittedName>
        <fullName evidence="2">PCRF domain-containing protein</fullName>
    </submittedName>
</protein>
<reference evidence="2" key="1">
    <citation type="submission" date="2020-12" db="UniProtKB">
        <authorList>
            <consortium name="WormBaseParasite"/>
        </authorList>
    </citation>
    <scope>IDENTIFICATION</scope>
    <source>
        <strain evidence="2">MHco3</strain>
    </source>
</reference>
<accession>A0A7I4Y6R1</accession>
<name>A0A7I4Y6R1_HAECO</name>
<organism evidence="1 2">
    <name type="scientific">Haemonchus contortus</name>
    <name type="common">Barber pole worm</name>
    <dbReference type="NCBI Taxonomy" id="6289"/>
    <lineage>
        <taxon>Eukaryota</taxon>
        <taxon>Metazoa</taxon>
        <taxon>Ecdysozoa</taxon>
        <taxon>Nematoda</taxon>
        <taxon>Chromadorea</taxon>
        <taxon>Rhabditida</taxon>
        <taxon>Rhabditina</taxon>
        <taxon>Rhabditomorpha</taxon>
        <taxon>Strongyloidea</taxon>
        <taxon>Trichostrongylidae</taxon>
        <taxon>Haemonchus</taxon>
    </lineage>
</organism>
<sequence>MASLLRTRKSLLTRRINSFGEWLKESESLLEHPAEIEVSKRVKDIRVGLKICEEGIVTIESSLDKLGEAFEELEEHSAEDDEKFDKYVDSANDMVIKLSTYKTQLLRALEDCTDPSTEPIT</sequence>
<dbReference type="Proteomes" id="UP000025227">
    <property type="component" value="Unplaced"/>
</dbReference>
<dbReference type="AlphaFoldDB" id="A0A7I4Y6R1"/>